<accession>A0AAE9YPU8</accession>
<evidence type="ECO:0000313" key="7">
    <source>
        <dbReference type="Proteomes" id="UP000032568"/>
    </source>
</evidence>
<evidence type="ECO:0000256" key="5">
    <source>
        <dbReference type="SAM" id="Phobius"/>
    </source>
</evidence>
<feature type="transmembrane region" description="Helical" evidence="5">
    <location>
        <begin position="117"/>
        <end position="138"/>
    </location>
</feature>
<dbReference type="GO" id="GO:0016020">
    <property type="term" value="C:membrane"/>
    <property type="evidence" value="ECO:0007669"/>
    <property type="project" value="UniProtKB-SubCell"/>
</dbReference>
<dbReference type="InterPro" id="IPR001129">
    <property type="entry name" value="Membr-assoc_MAPEG"/>
</dbReference>
<gene>
    <name evidence="6" type="ORF">SG35_027005</name>
</gene>
<dbReference type="KEGG" id="tact:SG35_027005"/>
<dbReference type="EMBL" id="CP059735">
    <property type="protein sequence ID" value="WDD98835.1"/>
    <property type="molecule type" value="Genomic_DNA"/>
</dbReference>
<protein>
    <submittedName>
        <fullName evidence="6">MAPEG family protein</fullName>
    </submittedName>
</protein>
<evidence type="ECO:0000256" key="4">
    <source>
        <dbReference type="ARBA" id="ARBA00023136"/>
    </source>
</evidence>
<proteinExistence type="predicted"/>
<dbReference type="AlphaFoldDB" id="A0AAE9YPU8"/>
<evidence type="ECO:0000256" key="3">
    <source>
        <dbReference type="ARBA" id="ARBA00022989"/>
    </source>
</evidence>
<evidence type="ECO:0000256" key="2">
    <source>
        <dbReference type="ARBA" id="ARBA00022692"/>
    </source>
</evidence>
<keyword evidence="2 5" id="KW-0812">Transmembrane</keyword>
<feature type="transmembrane region" description="Helical" evidence="5">
    <location>
        <begin position="6"/>
        <end position="24"/>
    </location>
</feature>
<evidence type="ECO:0000313" key="6">
    <source>
        <dbReference type="EMBL" id="WDD98835.1"/>
    </source>
</evidence>
<dbReference type="Proteomes" id="UP000032568">
    <property type="component" value="Chromosome"/>
</dbReference>
<dbReference type="Pfam" id="PF01124">
    <property type="entry name" value="MAPEG"/>
    <property type="match status" value="1"/>
</dbReference>
<reference evidence="6 7" key="1">
    <citation type="journal article" date="2015" name="Genome Announc.">
        <title>Draft Genome Sequences of Marine Isolates of Thalassomonas viridans and Thalassomonas actiniarum.</title>
        <authorList>
            <person name="Olonade I."/>
            <person name="van Zyl L.J."/>
            <person name="Trindade M."/>
        </authorList>
    </citation>
    <scope>NUCLEOTIDE SEQUENCE [LARGE SCALE GENOMIC DNA]</scope>
    <source>
        <strain evidence="6 7">A5K-106</strain>
    </source>
</reference>
<sequence length="141" mass="16283">MQNNLIFLPVLVNIAIVFVLYIRLAKTKAKAIQQGQVDQARRALHDDAWPDNVRQINNCIRNQFELPVLFYVLTFILWAMEFTNLYVQLIAWAFVFSRIAHAVIHTGSNYVPHRKKVFTFGCILLILLTSFIAASILFQAF</sequence>
<dbReference type="InterPro" id="IPR023352">
    <property type="entry name" value="MAPEG-like_dom_sf"/>
</dbReference>
<name>A0AAE9YPU8_9GAMM</name>
<organism evidence="6 7">
    <name type="scientific">Thalassomonas actiniarum</name>
    <dbReference type="NCBI Taxonomy" id="485447"/>
    <lineage>
        <taxon>Bacteria</taxon>
        <taxon>Pseudomonadati</taxon>
        <taxon>Pseudomonadota</taxon>
        <taxon>Gammaproteobacteria</taxon>
        <taxon>Alteromonadales</taxon>
        <taxon>Colwelliaceae</taxon>
        <taxon>Thalassomonas</taxon>
    </lineage>
</organism>
<evidence type="ECO:0000256" key="1">
    <source>
        <dbReference type="ARBA" id="ARBA00004370"/>
    </source>
</evidence>
<dbReference type="Gene3D" id="1.20.120.550">
    <property type="entry name" value="Membrane associated eicosanoid/glutathione metabolism-like domain"/>
    <property type="match status" value="1"/>
</dbReference>
<dbReference type="RefSeq" id="WP_044834227.1">
    <property type="nucleotide sequence ID" value="NZ_CP059735.1"/>
</dbReference>
<keyword evidence="3 5" id="KW-1133">Transmembrane helix</keyword>
<dbReference type="SUPFAM" id="SSF161084">
    <property type="entry name" value="MAPEG domain-like"/>
    <property type="match status" value="1"/>
</dbReference>
<comment type="subcellular location">
    <subcellularLocation>
        <location evidence="1">Membrane</location>
    </subcellularLocation>
</comment>
<keyword evidence="4 5" id="KW-0472">Membrane</keyword>
<reference evidence="6 7" key="2">
    <citation type="journal article" date="2022" name="Mar. Drugs">
        <title>Bioassay-Guided Fractionation Leads to the Detection of Cholic Acid Generated by the Rare Thalassomonas sp.</title>
        <authorList>
            <person name="Pheiffer F."/>
            <person name="Schneider Y.K."/>
            <person name="Hansen E.H."/>
            <person name="Andersen J.H."/>
            <person name="Isaksson J."/>
            <person name="Busche T."/>
            <person name="R C."/>
            <person name="Kalinowski J."/>
            <person name="Zyl L.V."/>
            <person name="Trindade M."/>
        </authorList>
    </citation>
    <scope>NUCLEOTIDE SEQUENCE [LARGE SCALE GENOMIC DNA]</scope>
    <source>
        <strain evidence="6 7">A5K-106</strain>
    </source>
</reference>
<keyword evidence="7" id="KW-1185">Reference proteome</keyword>